<protein>
    <submittedName>
        <fullName evidence="8">RDD family protein</fullName>
    </submittedName>
</protein>
<reference evidence="8 9" key="1">
    <citation type="submission" date="2021-04" db="EMBL/GenBank/DDBJ databases">
        <title>Novel species identification of genus Shewanella.</title>
        <authorList>
            <person name="Liu G."/>
        </authorList>
    </citation>
    <scope>NUCLEOTIDE SEQUENCE [LARGE SCALE GENOMIC DNA]</scope>
    <source>
        <strain evidence="8 9">FJAT-54481</strain>
    </source>
</reference>
<keyword evidence="4 6" id="KW-1133">Transmembrane helix</keyword>
<evidence type="ECO:0000256" key="6">
    <source>
        <dbReference type="SAM" id="Phobius"/>
    </source>
</evidence>
<dbReference type="PANTHER" id="PTHR36115">
    <property type="entry name" value="PROLINE-RICH ANTIGEN HOMOLOG-RELATED"/>
    <property type="match status" value="1"/>
</dbReference>
<evidence type="ECO:0000259" key="7">
    <source>
        <dbReference type="Pfam" id="PF06271"/>
    </source>
</evidence>
<evidence type="ECO:0000256" key="3">
    <source>
        <dbReference type="ARBA" id="ARBA00022692"/>
    </source>
</evidence>
<dbReference type="Proteomes" id="UP000679575">
    <property type="component" value="Chromosome"/>
</dbReference>
<keyword evidence="3 6" id="KW-0812">Transmembrane</keyword>
<feature type="transmembrane region" description="Helical" evidence="6">
    <location>
        <begin position="75"/>
        <end position="96"/>
    </location>
</feature>
<feature type="transmembrane region" description="Helical" evidence="6">
    <location>
        <begin position="116"/>
        <end position="140"/>
    </location>
</feature>
<accession>A0ABX7YRU0</accession>
<proteinExistence type="predicted"/>
<dbReference type="RefSeq" id="WP_212594109.1">
    <property type="nucleotide sequence ID" value="NZ_CP073587.1"/>
</dbReference>
<keyword evidence="2" id="KW-1003">Cell membrane</keyword>
<evidence type="ECO:0000256" key="2">
    <source>
        <dbReference type="ARBA" id="ARBA00022475"/>
    </source>
</evidence>
<name>A0ABX7YRU0_9GAMM</name>
<evidence type="ECO:0000256" key="4">
    <source>
        <dbReference type="ARBA" id="ARBA00022989"/>
    </source>
</evidence>
<dbReference type="InterPro" id="IPR010432">
    <property type="entry name" value="RDD"/>
</dbReference>
<dbReference type="EMBL" id="CP073587">
    <property type="protein sequence ID" value="QUN05059.1"/>
    <property type="molecule type" value="Genomic_DNA"/>
</dbReference>
<gene>
    <name evidence="8" type="ORF">KDN34_12655</name>
</gene>
<dbReference type="PANTHER" id="PTHR36115:SF10">
    <property type="entry name" value="RDD DOMAIN-CONTAINING PROTEIN"/>
    <property type="match status" value="1"/>
</dbReference>
<feature type="domain" description="RDD" evidence="7">
    <location>
        <begin position="14"/>
        <end position="152"/>
    </location>
</feature>
<dbReference type="InterPro" id="IPR051791">
    <property type="entry name" value="Pra-immunoreactive"/>
</dbReference>
<organism evidence="8 9">
    <name type="scientific">Shewanella yunxiaonensis</name>
    <dbReference type="NCBI Taxonomy" id="2829809"/>
    <lineage>
        <taxon>Bacteria</taxon>
        <taxon>Pseudomonadati</taxon>
        <taxon>Pseudomonadota</taxon>
        <taxon>Gammaproteobacteria</taxon>
        <taxon>Alteromonadales</taxon>
        <taxon>Shewanellaceae</taxon>
        <taxon>Shewanella</taxon>
    </lineage>
</organism>
<sequence>MKQGPDCYYANLPRAGLGRRLGAACYDLLLAAAVYVFAGILGFAFFALTSRLGITSVASDQALADVLRQNRLYHGVYQCWLMLWVLGFYCFFWSHAGQTLGMQVWRLRVQHTNGQNISPVTALARAFWSLLGLGNIWLVFSQQRLALQDKLTDSEIVQLPKP</sequence>
<evidence type="ECO:0000313" key="9">
    <source>
        <dbReference type="Proteomes" id="UP000679575"/>
    </source>
</evidence>
<feature type="transmembrane region" description="Helical" evidence="6">
    <location>
        <begin position="28"/>
        <end position="54"/>
    </location>
</feature>
<evidence type="ECO:0000256" key="1">
    <source>
        <dbReference type="ARBA" id="ARBA00004651"/>
    </source>
</evidence>
<evidence type="ECO:0000256" key="5">
    <source>
        <dbReference type="ARBA" id="ARBA00023136"/>
    </source>
</evidence>
<keyword evidence="9" id="KW-1185">Reference proteome</keyword>
<evidence type="ECO:0000313" key="8">
    <source>
        <dbReference type="EMBL" id="QUN05059.1"/>
    </source>
</evidence>
<keyword evidence="5 6" id="KW-0472">Membrane</keyword>
<comment type="subcellular location">
    <subcellularLocation>
        <location evidence="1">Cell membrane</location>
        <topology evidence="1">Multi-pass membrane protein</topology>
    </subcellularLocation>
</comment>
<dbReference type="Pfam" id="PF06271">
    <property type="entry name" value="RDD"/>
    <property type="match status" value="1"/>
</dbReference>